<dbReference type="InterPro" id="IPR017871">
    <property type="entry name" value="ABC_transporter-like_CS"/>
</dbReference>
<dbReference type="GO" id="GO:0005524">
    <property type="term" value="F:ATP binding"/>
    <property type="evidence" value="ECO:0007669"/>
    <property type="project" value="UniProtKB-KW"/>
</dbReference>
<dbReference type="PANTHER" id="PTHR42855:SF2">
    <property type="entry name" value="DRUG RESISTANCE ABC TRANSPORTER,ATP-BINDING PROTEIN"/>
    <property type="match status" value="1"/>
</dbReference>
<evidence type="ECO:0000259" key="4">
    <source>
        <dbReference type="PROSITE" id="PS50893"/>
    </source>
</evidence>
<evidence type="ECO:0000256" key="1">
    <source>
        <dbReference type="ARBA" id="ARBA00022741"/>
    </source>
</evidence>
<dbReference type="GO" id="GO:0016887">
    <property type="term" value="F:ATP hydrolysis activity"/>
    <property type="evidence" value="ECO:0007669"/>
    <property type="project" value="InterPro"/>
</dbReference>
<dbReference type="InterPro" id="IPR027417">
    <property type="entry name" value="P-loop_NTPase"/>
</dbReference>
<keyword evidence="1" id="KW-0547">Nucleotide-binding</keyword>
<dbReference type="SUPFAM" id="SSF52540">
    <property type="entry name" value="P-loop containing nucleoside triphosphate hydrolases"/>
    <property type="match status" value="1"/>
</dbReference>
<dbReference type="InterPro" id="IPR003439">
    <property type="entry name" value="ABC_transporter-like_ATP-bd"/>
</dbReference>
<evidence type="ECO:0000256" key="3">
    <source>
        <dbReference type="SAM" id="Coils"/>
    </source>
</evidence>
<feature type="domain" description="ABC transporter" evidence="4">
    <location>
        <begin position="60"/>
        <end position="276"/>
    </location>
</feature>
<feature type="coiled-coil region" evidence="3">
    <location>
        <begin position="17"/>
        <end position="44"/>
    </location>
</feature>
<sequence length="281" mass="31710">MGALQQMKRANKYDKSISAKHKMIERMQQELKALRARMPKKRKDLVFSLEATDKGSMDVLMIEDGTMTFEGLERPILDKQSLEVRKGDRIGIVGGNGQGKTTLLKIINGDLKLDSGIFDLAPGCEIGYFHQDHATLDFNLTPIEQIEKLRPDFQYGDIRAALGRFQFSGEQVSTKLAQLSGGERARVALLKLLLEENNLLLMDEPTNHLDMDSKDTLEEALVNYSGSLITVSHDRWFLDQVVNRIWEVDSGTVKVYYGNYTDYVRAKKGLPPLAEDEISEV</sequence>
<dbReference type="AlphaFoldDB" id="D6PB54"/>
<dbReference type="InterPro" id="IPR051309">
    <property type="entry name" value="ABCF_ATPase"/>
</dbReference>
<dbReference type="PROSITE" id="PS00211">
    <property type="entry name" value="ABC_TRANSPORTER_1"/>
    <property type="match status" value="1"/>
</dbReference>
<organism evidence="5">
    <name type="scientific">uncultured archaeon MedDCM-OCT-S04-C140</name>
    <dbReference type="NCBI Taxonomy" id="743085"/>
    <lineage>
        <taxon>Archaea</taxon>
        <taxon>environmental samples</taxon>
    </lineage>
</organism>
<proteinExistence type="predicted"/>
<evidence type="ECO:0000313" key="5">
    <source>
        <dbReference type="EMBL" id="ADD92955.1"/>
    </source>
</evidence>
<dbReference type="Gene3D" id="3.40.50.300">
    <property type="entry name" value="P-loop containing nucleotide triphosphate hydrolases"/>
    <property type="match status" value="1"/>
</dbReference>
<dbReference type="Pfam" id="PF00005">
    <property type="entry name" value="ABC_tran"/>
    <property type="match status" value="1"/>
</dbReference>
<evidence type="ECO:0000256" key="2">
    <source>
        <dbReference type="ARBA" id="ARBA00022840"/>
    </source>
</evidence>
<reference evidence="5" key="1">
    <citation type="journal article" date="2010" name="ISME J.">
        <title>Metagenome of the Mediterranean deep chlorophyll maximum studied by direct and fosmid library 454 pyrosequencing.</title>
        <authorList>
            <person name="Ghai R."/>
            <person name="Martin-Cuadrado A.B."/>
            <person name="Molto A.G."/>
            <person name="Heredia I.G."/>
            <person name="Cabrera R."/>
            <person name="Martin J."/>
            <person name="Verdu M."/>
            <person name="Deschamps P."/>
            <person name="Moreira D."/>
            <person name="Lopez-Garcia P."/>
            <person name="Mira A."/>
            <person name="Rodriguez-Valera F."/>
        </authorList>
    </citation>
    <scope>NUCLEOTIDE SEQUENCE</scope>
</reference>
<dbReference type="InterPro" id="IPR003593">
    <property type="entry name" value="AAA+_ATPase"/>
</dbReference>
<keyword evidence="2" id="KW-0067">ATP-binding</keyword>
<dbReference type="SMART" id="SM00382">
    <property type="entry name" value="AAA"/>
    <property type="match status" value="1"/>
</dbReference>
<dbReference type="EMBL" id="GU942959">
    <property type="protein sequence ID" value="ADD92955.1"/>
    <property type="molecule type" value="Genomic_DNA"/>
</dbReference>
<dbReference type="CDD" id="cd03221">
    <property type="entry name" value="ABCF_EF-3"/>
    <property type="match status" value="1"/>
</dbReference>
<dbReference type="PANTHER" id="PTHR42855">
    <property type="entry name" value="ABC TRANSPORTER ATP-BINDING SUBUNIT"/>
    <property type="match status" value="1"/>
</dbReference>
<keyword evidence="3" id="KW-0175">Coiled coil</keyword>
<name>D6PB54_9ARCH</name>
<dbReference type="PROSITE" id="PS50893">
    <property type="entry name" value="ABC_TRANSPORTER_2"/>
    <property type="match status" value="1"/>
</dbReference>
<accession>D6PB54</accession>
<protein>
    <recommendedName>
        <fullName evidence="4">ABC transporter domain-containing protein</fullName>
    </recommendedName>
</protein>